<sequence>MATNDHGDHRIRRGWDGDPATYPDFMRRVRLSFERTPRKKVHLLGPEVVAQLSGRPGEEGRRLYRFPVYFEEEPQGEDDADEGETVGPPEDDRDELLADEKDKESDSDDSTRALEDLALWERYDETLPDVLPSEVLGWLLLRRSGISHQASLAVQSAASNSLRLDDVEKSLRAMEDEILGQELRPRGGHGSGGKGGNRPRTYWVEENGEWAMWLGESGDLDELFDGGEIHYVGKKLPSQVHPEPYVSSDYYEDWTYYNSEWGPYYDEWEAEDFASSWWYEDLPPEQHKELEEAYALLDQKARNFVEARQAVKERAMARLLLHRLPQCLLATSGMGSSGDDGSGFLGAAVGDAGYTGCFICGNKNHDFRHCPKRQNKGSNKGAVHFASDVGTIYQVMDTTTSTPPSSTIYAIEEHHPDDEIFSSETEDLSGYAVLDSGATETVASLPALEALMGVRRSMSPSSSASSFQVLDQPPKRFKFGNGEFAASSSFVLLPQRIGDHQVELGVYTLDVVGVPVLIGIKTMMRLHAIVDFAHCRAVFAAVDAGLVVPLKRSRSGHLLVSLKDNWLQQGHRLDAMTAQPDMNPLLSKGGPASSFMVQSAVEPVGQDSEAVLEGCESQISDHDAPAAAKSRGPKKQADPLDEERTEGPDLRDPRAKGSPCYGNHRVAKAYKGSVSGANQFGSWTGCEVCKIRLSYTPRMGCHGIHRKSAPLARDVQEIHQSLPPETEVYPSNREISLTAAENSALARLESLRRLRKGSGKTNNLTSEVPSKDKNTGDPSKTEDQSSKNTGDPSKTGVSFVKSSVSGNDCGGPRRAADSPQQEGIATESTECRETGARAVNDHPREEAHVLSLMNTSEVEGLATNLQTHGSFDYASMERLIGLMQPKTVRPGRQATVKERKFGFTMVFGLYAHGSYYGCTRFHWTSLALMVNMKGAMHLESCGLNSVMVILLIPLSLYPGGKSLEVLKFQDKFILPAYFIDYQFDGPRVSHLLAQYVEFEDGLKEIFFQYPNNQTTNVAHLCSPRLEPLDMEQTLQREEWTYQVLSHGEGCDLSNNLGFHKARERLSLLKPEWLWCHVPRGPSTLFREDGAWLDFKQAAKAKRYLKGRNVREVQRFWKHHGKGPPINPVDGSGYSFPVDTSCLETLTTSELERLMQHVHQLHRRFGHPSNRLLVKNLLHRNADEKVVAAASKLECDECLESQIKMPSPAVNLDNCEKLWSCLQVDGFHLRCGDTVMHFLLMVDEASGFAVIREMFSHPEENHRNMTGPEVVQVLQEAWFQYFGYPETLKLDLEGIDLVPAPAEYHEMIADVEREIGYVRQRLERFLRGGAFEKPGRDMSLGNRALEAVGAEQSFLKHRADQLASRAKNAKVRTQVRFFPGDLIFYRRYKTPADLPANSWVDRPRLRGARWYGPGRVLACETKVEEGHRKPSQYIWAICSGRLKKFHSTQLRHASPSERLTHEALRDITMPWTMTSLTRLLDKGAYDDETRSRAARHFQLGRKKRGFHRRAPGAQPHALPPSGPQGLPPSPSELLEFPSDEEMIPDSSMRKAPRLREPETQGVASSDSVDVHRLLHDPRYMPTSSASSFQEQRRLHEQDDRPWHVQHGELHYAEEEAELGIYSVILDMPANDKEWKKVLKDPRKFLAKSVQKGVEVSWNRLDETQRAAMTEAKQAEVASWISNKVVKAALPHISREQALRMRWIYTFKAAEPGKVKAKARMVILGYSDPSLLDQETSSPAMSRQSKMLFFNYATARRWRVLAGDVKTAFLQAKAPDRQHPLYAQPLPELAAAMNLTEEQMVELLGSAYGLTSAPREWFQDLTTTLRKLNAVPCVSDPCIWRLFDSAGTKVIALIGLYVDDILFCGDEGDQLYCTFLHELHQAYAWSPWEADNFSHCGVRVQQFADASILLDHSEYCTELVQMPARAKGDDSELSVQELSQARAILGSIQWRASQTAPQHSAKVSYLLSMLATKRGEVVDMVNKLVREVHSSRHVILRKWSCHLFGLMNPDEFRRGQGRINAITWKSGRLQRVARSSLSAETQALADLDGDMMYARLTWAEMNGSRGDLKDKNDWIRSVPSTMVIDARALYDALDRGDLTISNMKDKFSALETLALAQSMTLLGTQLQWTDSDHQLADGLTKVQKQDTLKRFLSSGAPLAEALATGASSGRNVGPLMRMMLTLDSNCRKTRSKCAFTWQSQVSHGPAGDVATSYEDLAEKAVKAARWLLEHQIRSGPVAVWMPRSETAGSPAGRSGDIEPLVVVSALAILMVGGVYVPCDDRLPWQRVEHMVEDAGVILILAGPQQLQLIPSSIPAVDGSKLLETEQDARDGVLPSSIDCDELAYVIFTSGSTGKPKGVAVTHRSIVHLIDWVNSTFNVTQTDALLFTTSIGFDLSCYDIFGSLSAGSTIHFWNGSAASPDQLFEIVVSERISFWDSAPQVLQQLEPRLAEAALRDLRLVFLSGDWVPISLVQTLHRVSGASVVALGGATEVTVWSNYFEVPLIDGDWPSIPYGRPIWNHQYYCLGQSGPLHVGTTGELYIGGVGVAQGYVGRPDLTAERFLTNSFHSGRMYRTGDMVRFMPLKPWGDPSRLQQFTASDVVLEFLGRIDSQVKVRGYRVELAEVELAFLKQPGIEATTVLALPSG</sequence>
<feature type="non-terminal residue" evidence="5">
    <location>
        <position position="2642"/>
    </location>
</feature>
<feature type="compositionally biased region" description="Pro residues" evidence="2">
    <location>
        <begin position="1516"/>
        <end position="1529"/>
    </location>
</feature>
<name>A0A813BK09_9DINO</name>
<dbReference type="PROSITE" id="PS00455">
    <property type="entry name" value="AMP_BINDING"/>
    <property type="match status" value="1"/>
</dbReference>
<evidence type="ECO:0000259" key="4">
    <source>
        <dbReference type="Pfam" id="PF07727"/>
    </source>
</evidence>
<dbReference type="EMBL" id="CAJNJA010072797">
    <property type="protein sequence ID" value="CAE7907904.1"/>
    <property type="molecule type" value="Genomic_DNA"/>
</dbReference>
<feature type="compositionally biased region" description="Polar residues" evidence="2">
    <location>
        <begin position="786"/>
        <end position="806"/>
    </location>
</feature>
<feature type="domain" description="Reverse transcriptase Ty1/copia-type" evidence="4">
    <location>
        <begin position="1693"/>
        <end position="1919"/>
    </location>
</feature>
<dbReference type="InterPro" id="IPR010071">
    <property type="entry name" value="AA_adenyl_dom"/>
</dbReference>
<dbReference type="Pfam" id="PF00501">
    <property type="entry name" value="AMP-binding"/>
    <property type="match status" value="1"/>
</dbReference>
<dbReference type="OrthoDB" id="4523126at2759"/>
<gene>
    <name evidence="5" type="primary">bacA</name>
    <name evidence="5" type="ORF">SNEC2469_LOCUS30812</name>
</gene>
<organism evidence="5 6">
    <name type="scientific">Symbiodinium necroappetens</name>
    <dbReference type="NCBI Taxonomy" id="1628268"/>
    <lineage>
        <taxon>Eukaryota</taxon>
        <taxon>Sar</taxon>
        <taxon>Alveolata</taxon>
        <taxon>Dinophyceae</taxon>
        <taxon>Suessiales</taxon>
        <taxon>Symbiodiniaceae</taxon>
        <taxon>Symbiodinium</taxon>
    </lineage>
</organism>
<feature type="compositionally biased region" description="Polar residues" evidence="2">
    <location>
        <begin position="818"/>
        <end position="828"/>
    </location>
</feature>
<dbReference type="InterPro" id="IPR013103">
    <property type="entry name" value="RVT_2"/>
</dbReference>
<dbReference type="NCBIfam" id="TIGR01733">
    <property type="entry name" value="AA-adenyl-dom"/>
    <property type="match status" value="1"/>
</dbReference>
<accession>A0A813BK09</accession>
<feature type="domain" description="AMP-dependent synthetase/ligase" evidence="3">
    <location>
        <begin position="2182"/>
        <end position="2547"/>
    </location>
</feature>
<feature type="compositionally biased region" description="Basic and acidic residues" evidence="2">
    <location>
        <begin position="769"/>
        <end position="785"/>
    </location>
</feature>
<dbReference type="InterPro" id="IPR000873">
    <property type="entry name" value="AMP-dep_synth/lig_dom"/>
</dbReference>
<protein>
    <submittedName>
        <fullName evidence="5">BacA protein</fullName>
    </submittedName>
</protein>
<dbReference type="GO" id="GO:0031177">
    <property type="term" value="F:phosphopantetheine binding"/>
    <property type="evidence" value="ECO:0007669"/>
    <property type="project" value="TreeGrafter"/>
</dbReference>
<dbReference type="Proteomes" id="UP000601435">
    <property type="component" value="Unassembled WGS sequence"/>
</dbReference>
<feature type="compositionally biased region" description="Basic and acidic residues" evidence="2">
    <location>
        <begin position="645"/>
        <end position="655"/>
    </location>
</feature>
<keyword evidence="1" id="KW-0436">Ligase</keyword>
<dbReference type="Pfam" id="PF07727">
    <property type="entry name" value="RVT_2"/>
    <property type="match status" value="1"/>
</dbReference>
<dbReference type="InterPro" id="IPR020845">
    <property type="entry name" value="AMP-binding_CS"/>
</dbReference>
<feature type="compositionally biased region" description="Basic residues" evidence="2">
    <location>
        <begin position="1493"/>
        <end position="1509"/>
    </location>
</feature>
<keyword evidence="6" id="KW-1185">Reference proteome</keyword>
<feature type="region of interest" description="Disordered" evidence="2">
    <location>
        <begin position="71"/>
        <end position="111"/>
    </location>
</feature>
<feature type="region of interest" description="Disordered" evidence="2">
    <location>
        <begin position="1493"/>
        <end position="1568"/>
    </location>
</feature>
<dbReference type="Gene3D" id="3.30.300.30">
    <property type="match status" value="1"/>
</dbReference>
<feature type="compositionally biased region" description="Polar residues" evidence="2">
    <location>
        <begin position="759"/>
        <end position="768"/>
    </location>
</feature>
<reference evidence="5" key="1">
    <citation type="submission" date="2021-02" db="EMBL/GenBank/DDBJ databases">
        <authorList>
            <person name="Dougan E. K."/>
            <person name="Rhodes N."/>
            <person name="Thang M."/>
            <person name="Chan C."/>
        </authorList>
    </citation>
    <scope>NUCLEOTIDE SEQUENCE</scope>
</reference>
<feature type="region of interest" description="Disordered" evidence="2">
    <location>
        <begin position="753"/>
        <end position="834"/>
    </location>
</feature>
<dbReference type="InterPro" id="IPR045851">
    <property type="entry name" value="AMP-bd_C_sf"/>
</dbReference>
<dbReference type="GO" id="GO:0016874">
    <property type="term" value="F:ligase activity"/>
    <property type="evidence" value="ECO:0007669"/>
    <property type="project" value="UniProtKB-KW"/>
</dbReference>
<dbReference type="SUPFAM" id="SSF56801">
    <property type="entry name" value="Acetyl-CoA synthetase-like"/>
    <property type="match status" value="1"/>
</dbReference>
<dbReference type="CDD" id="cd05930">
    <property type="entry name" value="A_NRPS"/>
    <property type="match status" value="1"/>
</dbReference>
<feature type="region of interest" description="Disordered" evidence="2">
    <location>
        <begin position="622"/>
        <end position="661"/>
    </location>
</feature>
<evidence type="ECO:0000256" key="2">
    <source>
        <dbReference type="SAM" id="MobiDB-lite"/>
    </source>
</evidence>
<dbReference type="PANTHER" id="PTHR45527">
    <property type="entry name" value="NONRIBOSOMAL PEPTIDE SYNTHETASE"/>
    <property type="match status" value="1"/>
</dbReference>
<dbReference type="GO" id="GO:0043041">
    <property type="term" value="P:amino acid activation for nonribosomal peptide biosynthetic process"/>
    <property type="evidence" value="ECO:0007669"/>
    <property type="project" value="TreeGrafter"/>
</dbReference>
<feature type="compositionally biased region" description="Acidic residues" evidence="2">
    <location>
        <begin position="71"/>
        <end position="94"/>
    </location>
</feature>
<evidence type="ECO:0000256" key="1">
    <source>
        <dbReference type="ARBA" id="ARBA00022598"/>
    </source>
</evidence>
<evidence type="ECO:0000313" key="6">
    <source>
        <dbReference type="Proteomes" id="UP000601435"/>
    </source>
</evidence>
<dbReference type="GO" id="GO:0044550">
    <property type="term" value="P:secondary metabolite biosynthetic process"/>
    <property type="evidence" value="ECO:0007669"/>
    <property type="project" value="TreeGrafter"/>
</dbReference>
<dbReference type="GO" id="GO:0005737">
    <property type="term" value="C:cytoplasm"/>
    <property type="evidence" value="ECO:0007669"/>
    <property type="project" value="TreeGrafter"/>
</dbReference>
<dbReference type="Gene3D" id="3.40.50.980">
    <property type="match status" value="2"/>
</dbReference>
<evidence type="ECO:0000313" key="5">
    <source>
        <dbReference type="EMBL" id="CAE7907904.1"/>
    </source>
</evidence>
<feature type="compositionally biased region" description="Basic and acidic residues" evidence="2">
    <location>
        <begin position="95"/>
        <end position="111"/>
    </location>
</feature>
<dbReference type="PANTHER" id="PTHR45527:SF10">
    <property type="entry name" value="PYOCHELIN SYNTHASE PCHF"/>
    <property type="match status" value="1"/>
</dbReference>
<comment type="caution">
    <text evidence="5">The sequence shown here is derived from an EMBL/GenBank/DDBJ whole genome shotgun (WGS) entry which is preliminary data.</text>
</comment>
<dbReference type="Gene3D" id="2.30.38.10">
    <property type="entry name" value="Luciferase, Domain 3"/>
    <property type="match status" value="1"/>
</dbReference>
<evidence type="ECO:0000259" key="3">
    <source>
        <dbReference type="Pfam" id="PF00501"/>
    </source>
</evidence>
<proteinExistence type="predicted"/>